<evidence type="ECO:0000313" key="2">
    <source>
        <dbReference type="EMBL" id="BAV96024.1"/>
    </source>
</evidence>
<evidence type="ECO:0000256" key="1">
    <source>
        <dbReference type="SAM" id="Phobius"/>
    </source>
</evidence>
<organism evidence="2 3">
    <name type="scientific">Lysobacter enzymogenes</name>
    <dbReference type="NCBI Taxonomy" id="69"/>
    <lineage>
        <taxon>Bacteria</taxon>
        <taxon>Pseudomonadati</taxon>
        <taxon>Pseudomonadota</taxon>
        <taxon>Gammaproteobacteria</taxon>
        <taxon>Lysobacterales</taxon>
        <taxon>Lysobacteraceae</taxon>
        <taxon>Lysobacter</taxon>
    </lineage>
</organism>
<proteinExistence type="predicted"/>
<dbReference type="RefSeq" id="WP_096376539.1">
    <property type="nucleotide sequence ID" value="NZ_AP014940.1"/>
</dbReference>
<reference evidence="2 3" key="1">
    <citation type="journal article" date="2017" name="DNA Res.">
        <title>Complete genome sequence and expression profile of the commercial lytic enzyme producer Lysobacter enzymogenes M497-1.</title>
        <authorList>
            <person name="Takami H."/>
            <person name="Toyoda A."/>
            <person name="Uchiyama I."/>
            <person name="Itoh T."/>
            <person name="Takaki Y."/>
            <person name="Arai W."/>
            <person name="Nishi S."/>
            <person name="Kawai M."/>
            <person name="Shinya K."/>
            <person name="Ikeda H."/>
        </authorList>
    </citation>
    <scope>NUCLEOTIDE SEQUENCE [LARGE SCALE GENOMIC DNA]</scope>
    <source>
        <strain evidence="2 3">M497-1</strain>
    </source>
</reference>
<gene>
    <name evidence="2" type="ORF">LEN_0537</name>
</gene>
<keyword evidence="1" id="KW-0812">Transmembrane</keyword>
<dbReference type="EMBL" id="AP014940">
    <property type="protein sequence ID" value="BAV96024.1"/>
    <property type="molecule type" value="Genomic_DNA"/>
</dbReference>
<protein>
    <recommendedName>
        <fullName evidence="4">Zinc ribbon domain-containing protein</fullName>
    </recommendedName>
</protein>
<keyword evidence="1" id="KW-1133">Transmembrane helix</keyword>
<dbReference type="Proteomes" id="UP000218824">
    <property type="component" value="Chromosome"/>
</dbReference>
<accession>A0AAU9AIQ1</accession>
<evidence type="ECO:0000313" key="3">
    <source>
        <dbReference type="Proteomes" id="UP000218824"/>
    </source>
</evidence>
<keyword evidence="1" id="KW-0472">Membrane</keyword>
<feature type="transmembrane region" description="Helical" evidence="1">
    <location>
        <begin position="47"/>
        <end position="64"/>
    </location>
</feature>
<evidence type="ECO:0008006" key="4">
    <source>
        <dbReference type="Google" id="ProtNLM"/>
    </source>
</evidence>
<dbReference type="GeneID" id="83062442"/>
<dbReference type="AlphaFoldDB" id="A0AAU9AIQ1"/>
<sequence length="315" mass="35245">MSIQCRSCHRPIRSGDWRCPHCGIPLPAGGKASTWGWWLANPMYRRMVPILAAVVLTLLVASTIRDDVIEFIATRNKARNDAADSRELLLREQQRLNRPDGRENLAGPMPSAATALPLARTPEAVRAGIGTIMREVGDRSRYRQAQVEARIAALRLDTQLMPETLLGAQGTAAARRANQQYAQLLNYSLSIKRASQLDASRRLQALVGEGPDARALMTEFARNLARESEEDAALMSNRRATIEKTQRVYDLVDAQRQRIDLNDDGNLVFADAQAGEQYNRMIADIAQLILQRQQIEIQRQARTQAALDEIGKIRR</sequence>
<name>A0AAU9AIQ1_LYSEN</name>
<dbReference type="KEGG" id="lem:LEN_0537"/>